<accession>A0A1Y1I6W8</accession>
<reference evidence="1 2" key="1">
    <citation type="journal article" date="2014" name="Nat. Commun.">
        <title>Klebsormidium flaccidum genome reveals primary factors for plant terrestrial adaptation.</title>
        <authorList>
            <person name="Hori K."/>
            <person name="Maruyama F."/>
            <person name="Fujisawa T."/>
            <person name="Togashi T."/>
            <person name="Yamamoto N."/>
            <person name="Seo M."/>
            <person name="Sato S."/>
            <person name="Yamada T."/>
            <person name="Mori H."/>
            <person name="Tajima N."/>
            <person name="Moriyama T."/>
            <person name="Ikeuchi M."/>
            <person name="Watanabe M."/>
            <person name="Wada H."/>
            <person name="Kobayashi K."/>
            <person name="Saito M."/>
            <person name="Masuda T."/>
            <person name="Sasaki-Sekimoto Y."/>
            <person name="Mashiguchi K."/>
            <person name="Awai K."/>
            <person name="Shimojima M."/>
            <person name="Masuda S."/>
            <person name="Iwai M."/>
            <person name="Nobusawa T."/>
            <person name="Narise T."/>
            <person name="Kondo S."/>
            <person name="Saito H."/>
            <person name="Sato R."/>
            <person name="Murakawa M."/>
            <person name="Ihara Y."/>
            <person name="Oshima-Yamada Y."/>
            <person name="Ohtaka K."/>
            <person name="Satoh M."/>
            <person name="Sonobe K."/>
            <person name="Ishii M."/>
            <person name="Ohtani R."/>
            <person name="Kanamori-Sato M."/>
            <person name="Honoki R."/>
            <person name="Miyazaki D."/>
            <person name="Mochizuki H."/>
            <person name="Umetsu J."/>
            <person name="Higashi K."/>
            <person name="Shibata D."/>
            <person name="Kamiya Y."/>
            <person name="Sato N."/>
            <person name="Nakamura Y."/>
            <person name="Tabata S."/>
            <person name="Ida S."/>
            <person name="Kurokawa K."/>
            <person name="Ohta H."/>
        </authorList>
    </citation>
    <scope>NUCLEOTIDE SEQUENCE [LARGE SCALE GENOMIC DNA]</scope>
    <source>
        <strain evidence="1 2">NIES-2285</strain>
    </source>
</reference>
<dbReference type="AlphaFoldDB" id="A0A1Y1I6W8"/>
<protein>
    <submittedName>
        <fullName evidence="1">Uncharacterized protein</fullName>
    </submittedName>
</protein>
<keyword evidence="2" id="KW-1185">Reference proteome</keyword>
<proteinExistence type="predicted"/>
<gene>
    <name evidence="1" type="ORF">KFL_003050020</name>
</gene>
<evidence type="ECO:0000313" key="2">
    <source>
        <dbReference type="Proteomes" id="UP000054558"/>
    </source>
</evidence>
<dbReference type="Proteomes" id="UP000054558">
    <property type="component" value="Unassembled WGS sequence"/>
</dbReference>
<sequence>METRLQAKAREAFERYACWDSVLDEHEREFRARMTSDDVFDAPVKTGIRTDRANFCEWYFSGDRDLVLWFVDGEAWIAGVRSFPLRKLAYGAFEHLRESIDKLAFLKPAPLNELDGRVQMGESYLEATTGVYHQNWESRKGGNLPIVIHAFDTWASLTFMKTALDWFMQAPGVYLCVGLKPSSAESTSPCIAIARWKDPNVAEGMKETYCDGSVEALRVPLKACFEGEEHVPPLLQAHSEKDVTIDLSCLALRYRKWCAMCAM</sequence>
<evidence type="ECO:0000313" key="1">
    <source>
        <dbReference type="EMBL" id="GAQ86690.1"/>
    </source>
</evidence>
<dbReference type="EMBL" id="DF237254">
    <property type="protein sequence ID" value="GAQ86690.1"/>
    <property type="molecule type" value="Genomic_DNA"/>
</dbReference>
<organism evidence="1 2">
    <name type="scientific">Klebsormidium nitens</name>
    <name type="common">Green alga</name>
    <name type="synonym">Ulothrix nitens</name>
    <dbReference type="NCBI Taxonomy" id="105231"/>
    <lineage>
        <taxon>Eukaryota</taxon>
        <taxon>Viridiplantae</taxon>
        <taxon>Streptophyta</taxon>
        <taxon>Klebsormidiophyceae</taxon>
        <taxon>Klebsormidiales</taxon>
        <taxon>Klebsormidiaceae</taxon>
        <taxon>Klebsormidium</taxon>
    </lineage>
</organism>
<name>A0A1Y1I6W8_KLENI</name>